<proteinExistence type="predicted"/>
<evidence type="ECO:0000313" key="3">
    <source>
        <dbReference type="EMBL" id="CAB4789043.1"/>
    </source>
</evidence>
<dbReference type="EMBL" id="CAFAAI010000025">
    <property type="protein sequence ID" value="CAB4789043.1"/>
    <property type="molecule type" value="Genomic_DNA"/>
</dbReference>
<feature type="region of interest" description="Disordered" evidence="1">
    <location>
        <begin position="61"/>
        <end position="102"/>
    </location>
</feature>
<organism evidence="3">
    <name type="scientific">freshwater metagenome</name>
    <dbReference type="NCBI Taxonomy" id="449393"/>
    <lineage>
        <taxon>unclassified sequences</taxon>
        <taxon>metagenomes</taxon>
        <taxon>ecological metagenomes</taxon>
    </lineage>
</organism>
<feature type="compositionally biased region" description="Low complexity" evidence="1">
    <location>
        <begin position="61"/>
        <end position="73"/>
    </location>
</feature>
<protein>
    <submittedName>
        <fullName evidence="3">Unannotated protein</fullName>
    </submittedName>
</protein>
<dbReference type="InterPro" id="IPR011434">
    <property type="entry name" value="Ltp-like_HTH"/>
</dbReference>
<gene>
    <name evidence="3" type="ORF">UFOPK2992_00271</name>
</gene>
<reference evidence="3" key="1">
    <citation type="submission" date="2020-05" db="EMBL/GenBank/DDBJ databases">
        <authorList>
            <person name="Chiriac C."/>
            <person name="Salcher M."/>
            <person name="Ghai R."/>
            <person name="Kavagutti S V."/>
        </authorList>
    </citation>
    <scope>NUCLEOTIDE SEQUENCE</scope>
</reference>
<evidence type="ECO:0000259" key="2">
    <source>
        <dbReference type="Pfam" id="PF07553"/>
    </source>
</evidence>
<evidence type="ECO:0000256" key="1">
    <source>
        <dbReference type="SAM" id="MobiDB-lite"/>
    </source>
</evidence>
<feature type="compositionally biased region" description="Pro residues" evidence="1">
    <location>
        <begin position="74"/>
        <end position="96"/>
    </location>
</feature>
<sequence length="199" mass="20233">MWSIVLILLAVIVVSANPKKSQITSAPDQTTANVEITADATTDPPATIAVTTAAPATNALPVTTVPPAASTAPTPKPAAKPAPPTTSAPPTSPAPPRATVSQANAAKAAQGYLKFSAFSCQGLIDQLIYEQYSAADAQYGANATGVCTDPAVSQANAAKAAQQYLKSSAFSCQELIDQLIYEQYSAADAQYGATSTGLC</sequence>
<dbReference type="Gene3D" id="1.10.10.10">
    <property type="entry name" value="Winged helix-like DNA-binding domain superfamily/Winged helix DNA-binding domain"/>
    <property type="match status" value="2"/>
</dbReference>
<dbReference type="Pfam" id="PF07553">
    <property type="entry name" value="Lipoprotein_Ltp"/>
    <property type="match status" value="2"/>
</dbReference>
<dbReference type="AlphaFoldDB" id="A0A6J6X0N5"/>
<feature type="domain" description="Putative host cell surface-exposed lipoprotein Ltp-like HTH region" evidence="2">
    <location>
        <begin position="102"/>
        <end position="140"/>
    </location>
</feature>
<accession>A0A6J6X0N5</accession>
<feature type="domain" description="Putative host cell surface-exposed lipoprotein Ltp-like HTH region" evidence="2">
    <location>
        <begin position="154"/>
        <end position="192"/>
    </location>
</feature>
<dbReference type="InterPro" id="IPR036388">
    <property type="entry name" value="WH-like_DNA-bd_sf"/>
</dbReference>
<name>A0A6J6X0N5_9ZZZZ</name>